<keyword evidence="2" id="KW-1185">Reference proteome</keyword>
<comment type="caution">
    <text evidence="1">The sequence shown here is derived from an EMBL/GenBank/DDBJ whole genome shotgun (WGS) entry which is preliminary data.</text>
</comment>
<dbReference type="EMBL" id="LGTC01000001">
    <property type="protein sequence ID" value="KNY27592.1"/>
    <property type="molecule type" value="Genomic_DNA"/>
</dbReference>
<dbReference type="STRING" id="398512.Bccel_2863"/>
<evidence type="ECO:0000313" key="2">
    <source>
        <dbReference type="Proteomes" id="UP000036923"/>
    </source>
</evidence>
<name>A0A0L6JQF0_9FIRM</name>
<gene>
    <name evidence="1" type="ORF">Bccel_2863</name>
</gene>
<dbReference type="InterPro" id="IPR057955">
    <property type="entry name" value="SF0329-like"/>
</dbReference>
<protein>
    <submittedName>
        <fullName evidence="1">Uncharacterized protein</fullName>
    </submittedName>
</protein>
<sequence length="184" mass="22386">MARWSKWKKKIEEFICEDLKDRVEFYATVYRGTHDQRGKVWIELDKKVIFEANTLEWEIEYYTLSNDIRRINNCVDYNDEKQAQGYYKAYNDAEEILRRKHKLDEFQFYNAMRRYFNSSFEDSLECEDQLTKIFCLLDKRLGKRRLQDFIIRRDDSEGLKILYNVRCQLAEIRSKPIGLEANES</sequence>
<dbReference type="eggNOG" id="ENOG502ZAJN">
    <property type="taxonomic scope" value="Bacteria"/>
</dbReference>
<accession>A0A0L6JQF0</accession>
<dbReference type="Pfam" id="PF25753">
    <property type="entry name" value="SF0329"/>
    <property type="match status" value="1"/>
</dbReference>
<dbReference type="RefSeq" id="WP_050753453.1">
    <property type="nucleotide sequence ID" value="NZ_JQKC01000117.1"/>
</dbReference>
<proteinExistence type="predicted"/>
<reference evidence="2" key="1">
    <citation type="submission" date="2015-07" db="EMBL/GenBank/DDBJ databases">
        <title>Near-Complete Genome Sequence of the Cellulolytic Bacterium Bacteroides (Pseudobacteroides) cellulosolvens ATCC 35603.</title>
        <authorList>
            <person name="Dassa B."/>
            <person name="Utturkar S.M."/>
            <person name="Klingeman D.M."/>
            <person name="Hurt R.A."/>
            <person name="Keller M."/>
            <person name="Xu J."/>
            <person name="Reddy Y.H.K."/>
            <person name="Borovok I."/>
            <person name="Grinberg I.R."/>
            <person name="Lamed R."/>
            <person name="Zhivin O."/>
            <person name="Bayer E.A."/>
            <person name="Brown S.D."/>
        </authorList>
    </citation>
    <scope>NUCLEOTIDE SEQUENCE [LARGE SCALE GENOMIC DNA]</scope>
    <source>
        <strain evidence="2">DSM 2933</strain>
    </source>
</reference>
<dbReference type="Proteomes" id="UP000036923">
    <property type="component" value="Unassembled WGS sequence"/>
</dbReference>
<dbReference type="AlphaFoldDB" id="A0A0L6JQF0"/>
<evidence type="ECO:0000313" key="1">
    <source>
        <dbReference type="EMBL" id="KNY27592.1"/>
    </source>
</evidence>
<dbReference type="OrthoDB" id="9815878at2"/>
<organism evidence="1 2">
    <name type="scientific">Pseudobacteroides cellulosolvens ATCC 35603 = DSM 2933</name>
    <dbReference type="NCBI Taxonomy" id="398512"/>
    <lineage>
        <taxon>Bacteria</taxon>
        <taxon>Bacillati</taxon>
        <taxon>Bacillota</taxon>
        <taxon>Clostridia</taxon>
        <taxon>Eubacteriales</taxon>
        <taxon>Oscillospiraceae</taxon>
        <taxon>Pseudobacteroides</taxon>
    </lineage>
</organism>